<dbReference type="InParanoid" id="A0A251UKQ5"/>
<dbReference type="EMBL" id="CM007895">
    <property type="protein sequence ID" value="OTG23446.1"/>
    <property type="molecule type" value="Genomic_DNA"/>
</dbReference>
<dbReference type="EMBL" id="MNCJ02000321">
    <property type="protein sequence ID" value="KAF5803456.1"/>
    <property type="molecule type" value="Genomic_DNA"/>
</dbReference>
<evidence type="ECO:0000313" key="3">
    <source>
        <dbReference type="Proteomes" id="UP000215914"/>
    </source>
</evidence>
<sequence>MILGVFEESVLKISGGIFGISGGADGARLVERRWWGGGWWGVVQRRKTVVGRWLVGVFATAALDACAPFIRFRRCCRWSVSLFVASSCLDSTNLSSSEVLPVEYTIKKAGGVMNPIIKNQRGRLYVYEVTFHR</sequence>
<evidence type="ECO:0000313" key="2">
    <source>
        <dbReference type="EMBL" id="OTG23446.1"/>
    </source>
</evidence>
<protein>
    <submittedName>
        <fullName evidence="2">Uncharacterized protein</fullName>
    </submittedName>
</protein>
<proteinExistence type="predicted"/>
<name>A0A251UKQ5_HELAN</name>
<dbReference type="Gramene" id="mRNA:HanXRQr2_Chr06g0271531">
    <property type="protein sequence ID" value="mRNA:HanXRQr2_Chr06g0271531"/>
    <property type="gene ID" value="HanXRQr2_Chr06g0271531"/>
</dbReference>
<organism evidence="2 3">
    <name type="scientific">Helianthus annuus</name>
    <name type="common">Common sunflower</name>
    <dbReference type="NCBI Taxonomy" id="4232"/>
    <lineage>
        <taxon>Eukaryota</taxon>
        <taxon>Viridiplantae</taxon>
        <taxon>Streptophyta</taxon>
        <taxon>Embryophyta</taxon>
        <taxon>Tracheophyta</taxon>
        <taxon>Spermatophyta</taxon>
        <taxon>Magnoliopsida</taxon>
        <taxon>eudicotyledons</taxon>
        <taxon>Gunneridae</taxon>
        <taxon>Pentapetalae</taxon>
        <taxon>asterids</taxon>
        <taxon>campanulids</taxon>
        <taxon>Asterales</taxon>
        <taxon>Asteraceae</taxon>
        <taxon>Asteroideae</taxon>
        <taxon>Heliantheae alliance</taxon>
        <taxon>Heliantheae</taxon>
        <taxon>Helianthus</taxon>
    </lineage>
</organism>
<dbReference type="Proteomes" id="UP000215914">
    <property type="component" value="Chromosome 6"/>
</dbReference>
<evidence type="ECO:0000313" key="1">
    <source>
        <dbReference type="EMBL" id="KAF5803456.1"/>
    </source>
</evidence>
<keyword evidence="3" id="KW-1185">Reference proteome</keyword>
<reference evidence="2" key="2">
    <citation type="submission" date="2017-02" db="EMBL/GenBank/DDBJ databases">
        <title>Sunflower complete genome.</title>
        <authorList>
            <person name="Langlade N."/>
            <person name="Munos S."/>
        </authorList>
    </citation>
    <scope>NUCLEOTIDE SEQUENCE [LARGE SCALE GENOMIC DNA]</scope>
    <source>
        <tissue evidence="2">Leaves</tissue>
    </source>
</reference>
<dbReference type="AlphaFoldDB" id="A0A251UKQ5"/>
<gene>
    <name evidence="2" type="ORF">HannXRQ_Chr06g0182611</name>
    <name evidence="1" type="ORF">HanXRQr2_Chr06g0271531</name>
</gene>
<reference evidence="1 3" key="1">
    <citation type="journal article" date="2017" name="Nature">
        <title>The sunflower genome provides insights into oil metabolism, flowering and Asterid evolution.</title>
        <authorList>
            <person name="Badouin H."/>
            <person name="Gouzy J."/>
            <person name="Grassa C.J."/>
            <person name="Murat F."/>
            <person name="Staton S.E."/>
            <person name="Cottret L."/>
            <person name="Lelandais-Briere C."/>
            <person name="Owens G.L."/>
            <person name="Carrere S."/>
            <person name="Mayjonade B."/>
            <person name="Legrand L."/>
            <person name="Gill N."/>
            <person name="Kane N.C."/>
            <person name="Bowers J.E."/>
            <person name="Hubner S."/>
            <person name="Bellec A."/>
            <person name="Berard A."/>
            <person name="Berges H."/>
            <person name="Blanchet N."/>
            <person name="Boniface M.C."/>
            <person name="Brunel D."/>
            <person name="Catrice O."/>
            <person name="Chaidir N."/>
            <person name="Claudel C."/>
            <person name="Donnadieu C."/>
            <person name="Faraut T."/>
            <person name="Fievet G."/>
            <person name="Helmstetter N."/>
            <person name="King M."/>
            <person name="Knapp S.J."/>
            <person name="Lai Z."/>
            <person name="Le Paslier M.C."/>
            <person name="Lippi Y."/>
            <person name="Lorenzon L."/>
            <person name="Mandel J.R."/>
            <person name="Marage G."/>
            <person name="Marchand G."/>
            <person name="Marquand E."/>
            <person name="Bret-Mestries E."/>
            <person name="Morien E."/>
            <person name="Nambeesan S."/>
            <person name="Nguyen T."/>
            <person name="Pegot-Espagnet P."/>
            <person name="Pouilly N."/>
            <person name="Raftis F."/>
            <person name="Sallet E."/>
            <person name="Schiex T."/>
            <person name="Thomas J."/>
            <person name="Vandecasteele C."/>
            <person name="Vares D."/>
            <person name="Vear F."/>
            <person name="Vautrin S."/>
            <person name="Crespi M."/>
            <person name="Mangin B."/>
            <person name="Burke J.M."/>
            <person name="Salse J."/>
            <person name="Munos S."/>
            <person name="Vincourt P."/>
            <person name="Rieseberg L.H."/>
            <person name="Langlade N.B."/>
        </authorList>
    </citation>
    <scope>NUCLEOTIDE SEQUENCE [LARGE SCALE GENOMIC DNA]</scope>
    <source>
        <strain evidence="3">cv. SF193</strain>
        <tissue evidence="1">Leaves</tissue>
    </source>
</reference>
<accession>A0A251UKQ5</accession>
<reference evidence="1" key="3">
    <citation type="submission" date="2020-06" db="EMBL/GenBank/DDBJ databases">
        <title>Helianthus annuus Genome sequencing and assembly Release 2.</title>
        <authorList>
            <person name="Gouzy J."/>
            <person name="Langlade N."/>
            <person name="Munos S."/>
        </authorList>
    </citation>
    <scope>NUCLEOTIDE SEQUENCE</scope>
    <source>
        <tissue evidence="1">Leaves</tissue>
    </source>
</reference>